<keyword evidence="1 3" id="KW-0807">Transducer</keyword>
<dbReference type="CDD" id="cd01068">
    <property type="entry name" value="globin_sensor"/>
    <property type="match status" value="1"/>
</dbReference>
<evidence type="ECO:0000256" key="4">
    <source>
        <dbReference type="SAM" id="Coils"/>
    </source>
</evidence>
<proteinExistence type="inferred from homology"/>
<accession>A0ABV3W345</accession>
<evidence type="ECO:0000256" key="1">
    <source>
        <dbReference type="ARBA" id="ARBA00023224"/>
    </source>
</evidence>
<dbReference type="SMART" id="SM00283">
    <property type="entry name" value="MA"/>
    <property type="match status" value="1"/>
</dbReference>
<name>A0ABV3W345_9BACI</name>
<sequence length="429" mass="48905">MIFQKQRKTTALDLQQYIVKMDVPNRQSMVKQIEMLNLTKQDLQYLKAFQPFVMDNIDGIVDRFYSMIVTERDLVDIINRHSSVEKLKVTLRRHIIEMFNGIIDEEFYLRRIKIAKVHVHIGLRTQWYICAFQDLTVSFIDLVEQCITHPKDQFSTIRAISKISNFEQQLVLEAFENTVEQHKETMERKKEVVEKKIVESSEGLATISQETNNSFQRLSKQSDEIKRLAKKSLQVSAMAENQALEGREQLKSQSQNMNNIIHSLNDITENTEQLTEMSKEMESIMSVVTNIANQTNLLALNAAIEAARAGEAGKGFSVVADEVRKLSIQTKESVTSVAMLLHKTNDRIDKLVHSLSNIQEEVESGEENMVQTEGQFTKILDSMTEAKEQNDCMEKDVLAIAGILNELGIAFEEVTSSAEKLANVAQNLN</sequence>
<dbReference type="Proteomes" id="UP001558534">
    <property type="component" value="Unassembled WGS sequence"/>
</dbReference>
<dbReference type="PROSITE" id="PS50111">
    <property type="entry name" value="CHEMOTAXIS_TRANSDUC_2"/>
    <property type="match status" value="1"/>
</dbReference>
<dbReference type="InterPro" id="IPR012292">
    <property type="entry name" value="Globin/Proto"/>
</dbReference>
<evidence type="ECO:0000256" key="2">
    <source>
        <dbReference type="ARBA" id="ARBA00029447"/>
    </source>
</evidence>
<dbReference type="InterPro" id="IPR039379">
    <property type="entry name" value="Protoglobin_sensor_dom"/>
</dbReference>
<evidence type="ECO:0000259" key="5">
    <source>
        <dbReference type="PROSITE" id="PS50111"/>
    </source>
</evidence>
<gene>
    <name evidence="6" type="ORF">AB1300_21110</name>
</gene>
<dbReference type="InterPro" id="IPR044398">
    <property type="entry name" value="Globin-sensor_dom"/>
</dbReference>
<comment type="similarity">
    <text evidence="2">Belongs to the methyl-accepting chemotaxis (MCP) protein family.</text>
</comment>
<comment type="caution">
    <text evidence="6">The sequence shown here is derived from an EMBL/GenBank/DDBJ whole genome shotgun (WGS) entry which is preliminary data.</text>
</comment>
<dbReference type="Gene3D" id="1.10.287.950">
    <property type="entry name" value="Methyl-accepting chemotaxis protein"/>
    <property type="match status" value="1"/>
</dbReference>
<protein>
    <submittedName>
        <fullName evidence="6">Protoglobin domain-containing protein</fullName>
    </submittedName>
</protein>
<evidence type="ECO:0000313" key="7">
    <source>
        <dbReference type="Proteomes" id="UP001558534"/>
    </source>
</evidence>
<evidence type="ECO:0000256" key="3">
    <source>
        <dbReference type="PROSITE-ProRule" id="PRU00284"/>
    </source>
</evidence>
<dbReference type="PANTHER" id="PTHR32089">
    <property type="entry name" value="METHYL-ACCEPTING CHEMOTAXIS PROTEIN MCPB"/>
    <property type="match status" value="1"/>
</dbReference>
<feature type="coiled-coil region" evidence="4">
    <location>
        <begin position="341"/>
        <end position="375"/>
    </location>
</feature>
<dbReference type="PRINTS" id="PR00260">
    <property type="entry name" value="CHEMTRNSDUCR"/>
</dbReference>
<dbReference type="Gene3D" id="1.10.490.10">
    <property type="entry name" value="Globins"/>
    <property type="match status" value="1"/>
</dbReference>
<dbReference type="InterPro" id="IPR004090">
    <property type="entry name" value="Chemotax_Me-accpt_rcpt"/>
</dbReference>
<organism evidence="6 7">
    <name type="scientific">Lysinibacillus xylanilyticus</name>
    <dbReference type="NCBI Taxonomy" id="582475"/>
    <lineage>
        <taxon>Bacteria</taxon>
        <taxon>Bacillati</taxon>
        <taxon>Bacillota</taxon>
        <taxon>Bacilli</taxon>
        <taxon>Bacillales</taxon>
        <taxon>Bacillaceae</taxon>
        <taxon>Lysinibacillus</taxon>
    </lineage>
</organism>
<dbReference type="SUPFAM" id="SSF46458">
    <property type="entry name" value="Globin-like"/>
    <property type="match status" value="1"/>
</dbReference>
<dbReference type="PANTHER" id="PTHR32089:SF118">
    <property type="entry name" value="HEME-BASED AEROTACTIC TRANSDUCER HEMAT"/>
    <property type="match status" value="1"/>
</dbReference>
<reference evidence="6 7" key="1">
    <citation type="submission" date="2024-07" db="EMBL/GenBank/DDBJ databases">
        <title>Characterization of a bacterium isolated from hydrolysated instant sea cucumber by whole-genome sequencing and metabolomics.</title>
        <authorList>
            <person name="Luo X."/>
            <person name="Zhang Z."/>
            <person name="Zheng Z."/>
            <person name="Zhang W."/>
            <person name="Ming T."/>
            <person name="Jiao L."/>
            <person name="Su X."/>
            <person name="Kong F."/>
            <person name="Xu J."/>
        </authorList>
    </citation>
    <scope>NUCLEOTIDE SEQUENCE [LARGE SCALE GENOMIC DNA]</scope>
    <source>
        <strain evidence="6 7">XL-2024</strain>
    </source>
</reference>
<evidence type="ECO:0000313" key="6">
    <source>
        <dbReference type="EMBL" id="MEX3747612.1"/>
    </source>
</evidence>
<dbReference type="SUPFAM" id="SSF58104">
    <property type="entry name" value="Methyl-accepting chemotaxis protein (MCP) signaling domain"/>
    <property type="match status" value="1"/>
</dbReference>
<feature type="domain" description="Methyl-accepting transducer" evidence="5">
    <location>
        <begin position="195"/>
        <end position="422"/>
    </location>
</feature>
<dbReference type="Pfam" id="PF11563">
    <property type="entry name" value="Protoglobin"/>
    <property type="match status" value="1"/>
</dbReference>
<dbReference type="Pfam" id="PF00015">
    <property type="entry name" value="MCPsignal"/>
    <property type="match status" value="1"/>
</dbReference>
<dbReference type="InterPro" id="IPR004089">
    <property type="entry name" value="MCPsignal_dom"/>
</dbReference>
<keyword evidence="4" id="KW-0175">Coiled coil</keyword>
<keyword evidence="7" id="KW-1185">Reference proteome</keyword>
<dbReference type="EMBL" id="JBFRHK010000017">
    <property type="protein sequence ID" value="MEX3747612.1"/>
    <property type="molecule type" value="Genomic_DNA"/>
</dbReference>
<dbReference type="InterPro" id="IPR009050">
    <property type="entry name" value="Globin-like_sf"/>
</dbReference>
<dbReference type="RefSeq" id="WP_368638135.1">
    <property type="nucleotide sequence ID" value="NZ_JBFRHK010000017.1"/>
</dbReference>